<dbReference type="AlphaFoldDB" id="A0A8X6UI02"/>
<reference evidence="1" key="1">
    <citation type="submission" date="2020-08" db="EMBL/GenBank/DDBJ databases">
        <title>Multicomponent nature underlies the extraordinary mechanical properties of spider dragline silk.</title>
        <authorList>
            <person name="Kono N."/>
            <person name="Nakamura H."/>
            <person name="Mori M."/>
            <person name="Yoshida Y."/>
            <person name="Ohtoshi R."/>
            <person name="Malay A.D."/>
            <person name="Moran D.A.P."/>
            <person name="Tomita M."/>
            <person name="Numata K."/>
            <person name="Arakawa K."/>
        </authorList>
    </citation>
    <scope>NUCLEOTIDE SEQUENCE</scope>
</reference>
<comment type="caution">
    <text evidence="1">The sequence shown here is derived from an EMBL/GenBank/DDBJ whole genome shotgun (WGS) entry which is preliminary data.</text>
</comment>
<organism evidence="1 2">
    <name type="scientific">Nephila pilipes</name>
    <name type="common">Giant wood spider</name>
    <name type="synonym">Nephila maculata</name>
    <dbReference type="NCBI Taxonomy" id="299642"/>
    <lineage>
        <taxon>Eukaryota</taxon>
        <taxon>Metazoa</taxon>
        <taxon>Ecdysozoa</taxon>
        <taxon>Arthropoda</taxon>
        <taxon>Chelicerata</taxon>
        <taxon>Arachnida</taxon>
        <taxon>Araneae</taxon>
        <taxon>Araneomorphae</taxon>
        <taxon>Entelegynae</taxon>
        <taxon>Araneoidea</taxon>
        <taxon>Nephilidae</taxon>
        <taxon>Nephila</taxon>
    </lineage>
</organism>
<protein>
    <submittedName>
        <fullName evidence="1">Uncharacterized protein</fullName>
    </submittedName>
</protein>
<name>A0A8X6UI02_NEPPI</name>
<evidence type="ECO:0000313" key="1">
    <source>
        <dbReference type="EMBL" id="GFU16868.1"/>
    </source>
</evidence>
<dbReference type="Proteomes" id="UP000887013">
    <property type="component" value="Unassembled WGS sequence"/>
</dbReference>
<proteinExistence type="predicted"/>
<keyword evidence="2" id="KW-1185">Reference proteome</keyword>
<sequence>MQVSEKRFTSPQVKKLRFRTSRIPAADFPFDPDMSLTFPRGNSSASTSNILAHEASVLKKDGAFRLSPFSRQIRPIGVYIEVTRSPTLRFREETNEAVRMLEPSPGNLQLLSLELCCALTTGAVCLFRNYSEKYLSSFNC</sequence>
<dbReference type="EMBL" id="BMAW01079815">
    <property type="protein sequence ID" value="GFU16868.1"/>
    <property type="molecule type" value="Genomic_DNA"/>
</dbReference>
<gene>
    <name evidence="1" type="ORF">NPIL_370981</name>
</gene>
<accession>A0A8X6UI02</accession>
<evidence type="ECO:0000313" key="2">
    <source>
        <dbReference type="Proteomes" id="UP000887013"/>
    </source>
</evidence>